<dbReference type="InterPro" id="IPR046960">
    <property type="entry name" value="PPR_At4g14850-like_plant"/>
</dbReference>
<name>A0A3Q7EZG7_SOLLC</name>
<organism evidence="2">
    <name type="scientific">Solanum lycopersicum</name>
    <name type="common">Tomato</name>
    <name type="synonym">Lycopersicon esculentum</name>
    <dbReference type="NCBI Taxonomy" id="4081"/>
    <lineage>
        <taxon>Eukaryota</taxon>
        <taxon>Viridiplantae</taxon>
        <taxon>Streptophyta</taxon>
        <taxon>Embryophyta</taxon>
        <taxon>Tracheophyta</taxon>
        <taxon>Spermatophyta</taxon>
        <taxon>Magnoliopsida</taxon>
        <taxon>eudicotyledons</taxon>
        <taxon>Gunneridae</taxon>
        <taxon>Pentapetalae</taxon>
        <taxon>asterids</taxon>
        <taxon>lamiids</taxon>
        <taxon>Solanales</taxon>
        <taxon>Solanaceae</taxon>
        <taxon>Solanoideae</taxon>
        <taxon>Solaneae</taxon>
        <taxon>Solanum</taxon>
        <taxon>Solanum subgen. Lycopersicon</taxon>
    </lineage>
</organism>
<proteinExistence type="predicted"/>
<evidence type="ECO:0000313" key="3">
    <source>
        <dbReference type="Proteomes" id="UP000004994"/>
    </source>
</evidence>
<dbReference type="AlphaFoldDB" id="A0A3Q7EZG7"/>
<dbReference type="PANTHER" id="PTHR47926">
    <property type="entry name" value="PENTATRICOPEPTIDE REPEAT-CONTAINING PROTEIN"/>
    <property type="match status" value="1"/>
</dbReference>
<accession>A0A3Q7EZG7</accession>
<sequence>MTQRTIIYCEIQSTKSSHSPSHGMLCHDNENVMQYFFGVLTACAHSGLVDEARSFFISMEKKWSIISKAEHYSVVNLLGRSGMLVEAFELVKQISFDLPSNAWEILL</sequence>
<keyword evidence="3" id="KW-1185">Reference proteome</keyword>
<dbReference type="Gene3D" id="1.25.40.10">
    <property type="entry name" value="Tetratricopeptide repeat domain"/>
    <property type="match status" value="1"/>
</dbReference>
<dbReference type="InParanoid" id="A0A3Q7EZG7"/>
<evidence type="ECO:0000313" key="2">
    <source>
        <dbReference type="EnsemblPlants" id="Solyc02g062917.1.1"/>
    </source>
</evidence>
<dbReference type="InterPro" id="IPR011990">
    <property type="entry name" value="TPR-like_helical_dom_sf"/>
</dbReference>
<dbReference type="GO" id="GO:0009451">
    <property type="term" value="P:RNA modification"/>
    <property type="evidence" value="ECO:0007669"/>
    <property type="project" value="InterPro"/>
</dbReference>
<dbReference type="EnsemblPlants" id="Solyc02g062917.1.1">
    <property type="protein sequence ID" value="Solyc02g062917.1.1"/>
    <property type="gene ID" value="Solyc02g062917.1"/>
</dbReference>
<reference evidence="2" key="1">
    <citation type="journal article" date="2012" name="Nature">
        <title>The tomato genome sequence provides insights into fleshy fruit evolution.</title>
        <authorList>
            <consortium name="Tomato Genome Consortium"/>
        </authorList>
    </citation>
    <scope>NUCLEOTIDE SEQUENCE [LARGE SCALE GENOMIC DNA]</scope>
    <source>
        <strain evidence="2">cv. Heinz 1706</strain>
    </source>
</reference>
<reference evidence="2" key="2">
    <citation type="submission" date="2019-01" db="UniProtKB">
        <authorList>
            <consortium name="EnsemblPlants"/>
        </authorList>
    </citation>
    <scope>IDENTIFICATION</scope>
    <source>
        <strain evidence="2">cv. Heinz 1706</strain>
    </source>
</reference>
<evidence type="ECO:0000256" key="1">
    <source>
        <dbReference type="ARBA" id="ARBA00022737"/>
    </source>
</evidence>
<evidence type="ECO:0008006" key="4">
    <source>
        <dbReference type="Google" id="ProtNLM"/>
    </source>
</evidence>
<dbReference type="GO" id="GO:0003723">
    <property type="term" value="F:RNA binding"/>
    <property type="evidence" value="ECO:0007669"/>
    <property type="project" value="InterPro"/>
</dbReference>
<keyword evidence="1" id="KW-0677">Repeat</keyword>
<dbReference type="InterPro" id="IPR002885">
    <property type="entry name" value="PPR_rpt"/>
</dbReference>
<dbReference type="Proteomes" id="UP000004994">
    <property type="component" value="Chromosome 2"/>
</dbReference>
<dbReference type="STRING" id="4081.A0A3Q7EZG7"/>
<dbReference type="Pfam" id="PF01535">
    <property type="entry name" value="PPR"/>
    <property type="match status" value="2"/>
</dbReference>
<dbReference type="Gramene" id="Solyc02g062917.1.1">
    <property type="protein sequence ID" value="Solyc02g062917.1.1"/>
    <property type="gene ID" value="Solyc02g062917.1"/>
</dbReference>
<protein>
    <recommendedName>
        <fullName evidence="4">Pentatricopeptide repeat-containing protein</fullName>
    </recommendedName>
</protein>